<gene>
    <name evidence="1" type="ORF">HNQ55_000845</name>
</gene>
<dbReference type="AlphaFoldDB" id="A0A7X0NF72"/>
<dbReference type="Pfam" id="PF07023">
    <property type="entry name" value="DUF1315"/>
    <property type="match status" value="1"/>
</dbReference>
<evidence type="ECO:0000313" key="1">
    <source>
        <dbReference type="EMBL" id="MBB6542358.1"/>
    </source>
</evidence>
<dbReference type="Proteomes" id="UP000537141">
    <property type="component" value="Unassembled WGS sequence"/>
</dbReference>
<keyword evidence="2" id="KW-1185">Reference proteome</keyword>
<accession>A0A7X0NF72</accession>
<dbReference type="RefSeq" id="WP_184422922.1">
    <property type="nucleotide sequence ID" value="NZ_AP027362.1"/>
</dbReference>
<evidence type="ECO:0000313" key="2">
    <source>
        <dbReference type="Proteomes" id="UP000537141"/>
    </source>
</evidence>
<protein>
    <recommendedName>
        <fullName evidence="3">DUF1315 family protein</fullName>
    </recommendedName>
</protein>
<dbReference type="EMBL" id="JACHHU010000004">
    <property type="protein sequence ID" value="MBB6542358.1"/>
    <property type="molecule type" value="Genomic_DNA"/>
</dbReference>
<proteinExistence type="predicted"/>
<evidence type="ECO:0008006" key="3">
    <source>
        <dbReference type="Google" id="ProtNLM"/>
    </source>
</evidence>
<dbReference type="InterPro" id="IPR009749">
    <property type="entry name" value="DUF1315"/>
</dbReference>
<sequence>MDLINVVENMSEDMYLRLKHAAETGKWPEGNEVGKEQQENALQLIMAYQAKHLNSDEILTVGSNGEIVTKTKRELKASFAKQNEAIARFTDL</sequence>
<reference evidence="1 2" key="1">
    <citation type="submission" date="2020-08" db="EMBL/GenBank/DDBJ databases">
        <title>Genomic Encyclopedia of Type Strains, Phase IV (KMG-IV): sequencing the most valuable type-strain genomes for metagenomic binning, comparative biology and taxonomic classification.</title>
        <authorList>
            <person name="Goeker M."/>
        </authorList>
    </citation>
    <scope>NUCLEOTIDE SEQUENCE [LARGE SCALE GENOMIC DNA]</scope>
    <source>
        <strain evidence="1 2">DSM 26287</strain>
    </source>
</reference>
<organism evidence="1 2">
    <name type="scientific">Thalassotalea piscium</name>
    <dbReference type="NCBI Taxonomy" id="1230533"/>
    <lineage>
        <taxon>Bacteria</taxon>
        <taxon>Pseudomonadati</taxon>
        <taxon>Pseudomonadota</taxon>
        <taxon>Gammaproteobacteria</taxon>
        <taxon>Alteromonadales</taxon>
        <taxon>Colwelliaceae</taxon>
        <taxon>Thalassotalea</taxon>
    </lineage>
</organism>
<name>A0A7X0NF72_9GAMM</name>
<comment type="caution">
    <text evidence="1">The sequence shown here is derived from an EMBL/GenBank/DDBJ whole genome shotgun (WGS) entry which is preliminary data.</text>
</comment>